<organism evidence="2 3">
    <name type="scientific">Odynerus spinipes</name>
    <dbReference type="NCBI Taxonomy" id="1348599"/>
    <lineage>
        <taxon>Eukaryota</taxon>
        <taxon>Metazoa</taxon>
        <taxon>Ecdysozoa</taxon>
        <taxon>Arthropoda</taxon>
        <taxon>Hexapoda</taxon>
        <taxon>Insecta</taxon>
        <taxon>Pterygota</taxon>
        <taxon>Neoptera</taxon>
        <taxon>Endopterygota</taxon>
        <taxon>Hymenoptera</taxon>
        <taxon>Apocrita</taxon>
        <taxon>Aculeata</taxon>
        <taxon>Vespoidea</taxon>
        <taxon>Vespidae</taxon>
        <taxon>Eumeninae</taxon>
        <taxon>Odynerus</taxon>
    </lineage>
</organism>
<sequence length="217" mass="25292">MARKWSGLFSNIFILLAFCYIQPSDSIELAFGDFTDILRYGKDTMFDLLESWELIRDRLPGAEDTQFPFVKRMEKILKNRISEVSHKLDMYQLRTEAKTQEVLEQLMTHLPQKIAMTENFRNFDFYVGQINDLYDNFVKYATTLESYERYTLENFAKASVSPDLGALPDVLKTLHRLVVPTQSQLFNNSILVVFANELKVRLQEISHVFSCDEYANG</sequence>
<dbReference type="Proteomes" id="UP001258017">
    <property type="component" value="Unassembled WGS sequence"/>
</dbReference>
<evidence type="ECO:0000313" key="3">
    <source>
        <dbReference type="Proteomes" id="UP001258017"/>
    </source>
</evidence>
<keyword evidence="1" id="KW-0732">Signal</keyword>
<feature type="chain" id="PRO_5042012010" evidence="1">
    <location>
        <begin position="27"/>
        <end position="217"/>
    </location>
</feature>
<protein>
    <submittedName>
        <fullName evidence="2">Uncharacterized protein</fullName>
    </submittedName>
</protein>
<accession>A0AAD9RIV2</accession>
<gene>
    <name evidence="2" type="ORF">KPH14_007698</name>
</gene>
<reference evidence="2" key="1">
    <citation type="submission" date="2021-08" db="EMBL/GenBank/DDBJ databases">
        <authorList>
            <person name="Misof B."/>
            <person name="Oliver O."/>
            <person name="Podsiadlowski L."/>
            <person name="Donath A."/>
            <person name="Peters R."/>
            <person name="Mayer C."/>
            <person name="Rust J."/>
            <person name="Gunkel S."/>
            <person name="Lesny P."/>
            <person name="Martin S."/>
            <person name="Oeyen J.P."/>
            <person name="Petersen M."/>
            <person name="Panagiotis P."/>
            <person name="Wilbrandt J."/>
            <person name="Tanja T."/>
        </authorList>
    </citation>
    <scope>NUCLEOTIDE SEQUENCE</scope>
    <source>
        <strain evidence="2">GBR_01_08_01A</strain>
        <tissue evidence="2">Thorax + abdomen</tissue>
    </source>
</reference>
<keyword evidence="3" id="KW-1185">Reference proteome</keyword>
<dbReference type="EMBL" id="JAIFRP010000050">
    <property type="protein sequence ID" value="KAK2580574.1"/>
    <property type="molecule type" value="Genomic_DNA"/>
</dbReference>
<evidence type="ECO:0000256" key="1">
    <source>
        <dbReference type="SAM" id="SignalP"/>
    </source>
</evidence>
<feature type="signal peptide" evidence="1">
    <location>
        <begin position="1"/>
        <end position="26"/>
    </location>
</feature>
<reference evidence="2" key="2">
    <citation type="journal article" date="2023" name="Commun. Biol.">
        <title>Intrasexual cuticular hydrocarbon dimorphism in a wasp sheds light on hydrocarbon biosynthesis genes in Hymenoptera.</title>
        <authorList>
            <person name="Moris V.C."/>
            <person name="Podsiadlowski L."/>
            <person name="Martin S."/>
            <person name="Oeyen J.P."/>
            <person name="Donath A."/>
            <person name="Petersen M."/>
            <person name="Wilbrandt J."/>
            <person name="Misof B."/>
            <person name="Liedtke D."/>
            <person name="Thamm M."/>
            <person name="Scheiner R."/>
            <person name="Schmitt T."/>
            <person name="Niehuis O."/>
        </authorList>
    </citation>
    <scope>NUCLEOTIDE SEQUENCE</scope>
    <source>
        <strain evidence="2">GBR_01_08_01A</strain>
    </source>
</reference>
<proteinExistence type="predicted"/>
<evidence type="ECO:0000313" key="2">
    <source>
        <dbReference type="EMBL" id="KAK2580574.1"/>
    </source>
</evidence>
<comment type="caution">
    <text evidence="2">The sequence shown here is derived from an EMBL/GenBank/DDBJ whole genome shotgun (WGS) entry which is preliminary data.</text>
</comment>
<name>A0AAD9RIV2_9HYME</name>
<dbReference type="AlphaFoldDB" id="A0AAD9RIV2"/>